<gene>
    <name evidence="6" type="primary">regA</name>
</gene>
<dbReference type="InterPro" id="IPR028082">
    <property type="entry name" value="Peripla_BP_I"/>
</dbReference>
<dbReference type="InterPro" id="IPR001387">
    <property type="entry name" value="Cro/C1-type_HTH"/>
</dbReference>
<dbReference type="SMART" id="SM00354">
    <property type="entry name" value="HTH_LACI"/>
    <property type="match status" value="2"/>
</dbReference>
<evidence type="ECO:0000313" key="6">
    <source>
        <dbReference type="EMBL" id="ACB11223.1"/>
    </source>
</evidence>
<dbReference type="Gene3D" id="3.40.50.2300">
    <property type="match status" value="2"/>
</dbReference>
<organism evidence="6">
    <name type="scientific">Halothermothrix orenii</name>
    <dbReference type="NCBI Taxonomy" id="31909"/>
    <lineage>
        <taxon>Bacteria</taxon>
        <taxon>Bacillati</taxon>
        <taxon>Bacillota</taxon>
        <taxon>Clostridia</taxon>
        <taxon>Halanaerobiales</taxon>
        <taxon>Halothermotrichaceae</taxon>
        <taxon>Halothermothrix</taxon>
    </lineage>
</organism>
<accession>B2CCC0</accession>
<dbReference type="SUPFAM" id="SSF47413">
    <property type="entry name" value="lambda repressor-like DNA-binding domains"/>
    <property type="match status" value="2"/>
</dbReference>
<keyword evidence="2" id="KW-0238">DNA-binding</keyword>
<feature type="domain" description="HTH lacI-type" evidence="4">
    <location>
        <begin position="60"/>
        <end position="114"/>
    </location>
</feature>
<dbReference type="Gene3D" id="1.10.260.40">
    <property type="entry name" value="lambda repressor-like DNA-binding domains"/>
    <property type="match status" value="2"/>
</dbReference>
<dbReference type="AlphaFoldDB" id="B2CCC0"/>
<dbReference type="SMART" id="SM00530">
    <property type="entry name" value="HTH_XRE"/>
    <property type="match status" value="1"/>
</dbReference>
<dbReference type="EMBL" id="EU404188">
    <property type="protein sequence ID" value="ACB11223.1"/>
    <property type="molecule type" value="Genomic_DNA"/>
</dbReference>
<reference evidence="6" key="1">
    <citation type="journal article" date="2005" name="Acta Crystallogr. F Struct. Biol. Commun.">
        <title>Expression, purification and preliminary crystallographic analysis of sucrose phosphate synthase (SPS) from Halothermothrix orenii.</title>
        <authorList>
            <person name="Huynh F."/>
            <person name="Tan T.C."/>
            <person name="Swaminathan K."/>
            <person name="Patel B.K."/>
        </authorList>
    </citation>
    <scope>NUCLEOTIDE SEQUENCE</scope>
</reference>
<evidence type="ECO:0000256" key="1">
    <source>
        <dbReference type="ARBA" id="ARBA00023015"/>
    </source>
</evidence>
<dbReference type="PANTHER" id="PTHR30146:SF149">
    <property type="entry name" value="HTH-TYPE TRANSCRIPTIONAL REGULATOR EBGR"/>
    <property type="match status" value="1"/>
</dbReference>
<evidence type="ECO:0000259" key="4">
    <source>
        <dbReference type="PROSITE" id="PS50932"/>
    </source>
</evidence>
<dbReference type="Pfam" id="PF00356">
    <property type="entry name" value="LacI"/>
    <property type="match status" value="2"/>
</dbReference>
<dbReference type="PANTHER" id="PTHR30146">
    <property type="entry name" value="LACI-RELATED TRANSCRIPTIONAL REPRESSOR"/>
    <property type="match status" value="1"/>
</dbReference>
<keyword evidence="1" id="KW-0805">Transcription regulation</keyword>
<name>B2CCC0_9FIRM</name>
<sequence>MVTIKDIAERAGVSTATVSRVLNNSPRVKEETRVRILEIIKETGYGRYRKGIKKSPDSKVTIREVAREAGVSVATVSRVINGDSAVSPQTRNRVKKAMQALNYHPNLLGRQLRRRETKSIGIIIPEISNFFFARVIKGIENVAECENYNVILMESNRKDHIAAIKALYERRIDGLIYMTGHLTKQEIDFFRELKLPVVLLSQDFCAPDIPSVNINNREAAFEAVTYLLKKGYKRIAFLGGPFSDRVSVFNRFKGYCGALKEYGLKPDKHLIKEGEFSLESGYDMCYRLLQEGPEVEAIFAANDEIAIGVIKALTVKGYKIPRDIAVIGFDDLPVARFTVPSLTTVHQPIYKMGREGMNLLLKLIKNIPLKESHVTLNHKLIIRDSA</sequence>
<evidence type="ECO:0000259" key="5">
    <source>
        <dbReference type="PROSITE" id="PS50943"/>
    </source>
</evidence>
<dbReference type="GO" id="GO:0003700">
    <property type="term" value="F:DNA-binding transcription factor activity"/>
    <property type="evidence" value="ECO:0007669"/>
    <property type="project" value="TreeGrafter"/>
</dbReference>
<protein>
    <submittedName>
        <fullName evidence="6">Regulatory protein</fullName>
    </submittedName>
</protein>
<dbReference type="PROSITE" id="PS50932">
    <property type="entry name" value="HTH_LACI_2"/>
    <property type="match status" value="2"/>
</dbReference>
<dbReference type="GO" id="GO:0000976">
    <property type="term" value="F:transcription cis-regulatory region binding"/>
    <property type="evidence" value="ECO:0007669"/>
    <property type="project" value="TreeGrafter"/>
</dbReference>
<feature type="domain" description="HTH lacI-type" evidence="4">
    <location>
        <begin position="2"/>
        <end position="45"/>
    </location>
</feature>
<evidence type="ECO:0000256" key="3">
    <source>
        <dbReference type="ARBA" id="ARBA00023163"/>
    </source>
</evidence>
<dbReference type="PROSITE" id="PS50943">
    <property type="entry name" value="HTH_CROC1"/>
    <property type="match status" value="1"/>
</dbReference>
<dbReference type="PROSITE" id="PS00356">
    <property type="entry name" value="HTH_LACI_1"/>
    <property type="match status" value="1"/>
</dbReference>
<evidence type="ECO:0000256" key="2">
    <source>
        <dbReference type="ARBA" id="ARBA00023125"/>
    </source>
</evidence>
<feature type="domain" description="HTH cro/C1-type" evidence="5">
    <location>
        <begin position="59"/>
        <end position="108"/>
    </location>
</feature>
<dbReference type="InterPro" id="IPR010982">
    <property type="entry name" value="Lambda_DNA-bd_dom_sf"/>
</dbReference>
<dbReference type="InterPro" id="IPR001761">
    <property type="entry name" value="Peripla_BP/Lac1_sug-bd_dom"/>
</dbReference>
<keyword evidence="3" id="KW-0804">Transcription</keyword>
<dbReference type="InterPro" id="IPR000843">
    <property type="entry name" value="HTH_LacI"/>
</dbReference>
<dbReference type="OMA" id="FFAEPYF"/>
<dbReference type="CDD" id="cd19975">
    <property type="entry name" value="PBP1_CcpA-like"/>
    <property type="match status" value="1"/>
</dbReference>
<dbReference type="Pfam" id="PF00532">
    <property type="entry name" value="Peripla_BP_1"/>
    <property type="match status" value="1"/>
</dbReference>
<dbReference type="PRINTS" id="PR00036">
    <property type="entry name" value="HTHLACI"/>
</dbReference>
<dbReference type="SUPFAM" id="SSF53822">
    <property type="entry name" value="Periplasmic binding protein-like I"/>
    <property type="match status" value="1"/>
</dbReference>
<proteinExistence type="predicted"/>
<reference evidence="6" key="2">
    <citation type="submission" date="2008-01" db="EMBL/GenBank/DDBJ databases">
        <title>Analysis of a region of the Halothermothrix orenii genome encoding an alpha amylase (amyB) and expression, purification and characterization of recombinant AmyB.</title>
        <authorList>
            <person name="Mijits B.N."/>
            <person name="Patel B.K.C."/>
        </authorList>
    </citation>
    <scope>NUCLEOTIDE SEQUENCE</scope>
</reference>
<dbReference type="CDD" id="cd01392">
    <property type="entry name" value="HTH_LacI"/>
    <property type="match status" value="2"/>
</dbReference>